<protein>
    <submittedName>
        <fullName evidence="1">Uncharacterized protein</fullName>
    </submittedName>
</protein>
<reference evidence="2" key="1">
    <citation type="journal article" date="2023" name="G3 (Bethesda)">
        <title>Genome assembly and association tests identify interacting loci associated with vigor, precocity, and sex in interspecific pistachio rootstocks.</title>
        <authorList>
            <person name="Palmer W."/>
            <person name="Jacygrad E."/>
            <person name="Sagayaradj S."/>
            <person name="Cavanaugh K."/>
            <person name="Han R."/>
            <person name="Bertier L."/>
            <person name="Beede B."/>
            <person name="Kafkas S."/>
            <person name="Golino D."/>
            <person name="Preece J."/>
            <person name="Michelmore R."/>
        </authorList>
    </citation>
    <scope>NUCLEOTIDE SEQUENCE [LARGE SCALE GENOMIC DNA]</scope>
</reference>
<dbReference type="EMBL" id="CM047740">
    <property type="protein sequence ID" value="KAJ0041449.1"/>
    <property type="molecule type" value="Genomic_DNA"/>
</dbReference>
<evidence type="ECO:0000313" key="2">
    <source>
        <dbReference type="Proteomes" id="UP001163603"/>
    </source>
</evidence>
<gene>
    <name evidence="1" type="ORF">Pint_27686</name>
</gene>
<accession>A0ACC0YWB6</accession>
<name>A0ACC0YWB6_9ROSI</name>
<sequence length="174" mass="19591">MEAPSLELQLVESNNLARLSKEIAEKTQQLRNLRGEEIHGLNIEELQQLEKTLEVGLSRVIEKKGEKIMKEIDELERRVRYLNSYLSAGKQLMEENERLRQQVAGITSAQRQAAADDSDNMLCEEGQSSESVTNGNSGPPPPDSDSSDISLKLGQDLMWMHWRWELGKGKKAGS</sequence>
<comment type="caution">
    <text evidence="1">The sequence shown here is derived from an EMBL/GenBank/DDBJ whole genome shotgun (WGS) entry which is preliminary data.</text>
</comment>
<keyword evidence="2" id="KW-1185">Reference proteome</keyword>
<organism evidence="1 2">
    <name type="scientific">Pistacia integerrima</name>
    <dbReference type="NCBI Taxonomy" id="434235"/>
    <lineage>
        <taxon>Eukaryota</taxon>
        <taxon>Viridiplantae</taxon>
        <taxon>Streptophyta</taxon>
        <taxon>Embryophyta</taxon>
        <taxon>Tracheophyta</taxon>
        <taxon>Spermatophyta</taxon>
        <taxon>Magnoliopsida</taxon>
        <taxon>eudicotyledons</taxon>
        <taxon>Gunneridae</taxon>
        <taxon>Pentapetalae</taxon>
        <taxon>rosids</taxon>
        <taxon>malvids</taxon>
        <taxon>Sapindales</taxon>
        <taxon>Anacardiaceae</taxon>
        <taxon>Pistacia</taxon>
    </lineage>
</organism>
<proteinExistence type="predicted"/>
<dbReference type="Proteomes" id="UP001163603">
    <property type="component" value="Chromosome 5"/>
</dbReference>
<evidence type="ECO:0000313" key="1">
    <source>
        <dbReference type="EMBL" id="KAJ0041449.1"/>
    </source>
</evidence>